<dbReference type="AlphaFoldDB" id="A0A6A5UU94"/>
<evidence type="ECO:0000313" key="3">
    <source>
        <dbReference type="Proteomes" id="UP000800036"/>
    </source>
</evidence>
<proteinExistence type="predicted"/>
<evidence type="ECO:0000256" key="1">
    <source>
        <dbReference type="SAM" id="MobiDB-lite"/>
    </source>
</evidence>
<dbReference type="Proteomes" id="UP000800036">
    <property type="component" value="Unassembled WGS sequence"/>
</dbReference>
<protein>
    <submittedName>
        <fullName evidence="2">Uncharacterized protein</fullName>
    </submittedName>
</protein>
<dbReference type="EMBL" id="ML976719">
    <property type="protein sequence ID" value="KAF1968551.1"/>
    <property type="molecule type" value="Genomic_DNA"/>
</dbReference>
<keyword evidence="3" id="KW-1185">Reference proteome</keyword>
<feature type="region of interest" description="Disordered" evidence="1">
    <location>
        <begin position="17"/>
        <end position="41"/>
    </location>
</feature>
<feature type="compositionally biased region" description="Basic and acidic residues" evidence="1">
    <location>
        <begin position="25"/>
        <end position="41"/>
    </location>
</feature>
<sequence length="72" mass="8358">TFKSRFRELQSEDSIIPPTKGSDTYCREPAKGANKDSNKSLDAHLKDNFNRLNFKRILKYIKLLATQRAKRS</sequence>
<feature type="non-terminal residue" evidence="2">
    <location>
        <position position="1"/>
    </location>
</feature>
<organism evidence="2 3">
    <name type="scientific">Bimuria novae-zelandiae CBS 107.79</name>
    <dbReference type="NCBI Taxonomy" id="1447943"/>
    <lineage>
        <taxon>Eukaryota</taxon>
        <taxon>Fungi</taxon>
        <taxon>Dikarya</taxon>
        <taxon>Ascomycota</taxon>
        <taxon>Pezizomycotina</taxon>
        <taxon>Dothideomycetes</taxon>
        <taxon>Pleosporomycetidae</taxon>
        <taxon>Pleosporales</taxon>
        <taxon>Massarineae</taxon>
        <taxon>Didymosphaeriaceae</taxon>
        <taxon>Bimuria</taxon>
    </lineage>
</organism>
<accession>A0A6A5UU94</accession>
<name>A0A6A5UU94_9PLEO</name>
<reference evidence="2" key="1">
    <citation type="journal article" date="2020" name="Stud. Mycol.">
        <title>101 Dothideomycetes genomes: a test case for predicting lifestyles and emergence of pathogens.</title>
        <authorList>
            <person name="Haridas S."/>
            <person name="Albert R."/>
            <person name="Binder M."/>
            <person name="Bloem J."/>
            <person name="Labutti K."/>
            <person name="Salamov A."/>
            <person name="Andreopoulos B."/>
            <person name="Baker S."/>
            <person name="Barry K."/>
            <person name="Bills G."/>
            <person name="Bluhm B."/>
            <person name="Cannon C."/>
            <person name="Castanera R."/>
            <person name="Culley D."/>
            <person name="Daum C."/>
            <person name="Ezra D."/>
            <person name="Gonzalez J."/>
            <person name="Henrissat B."/>
            <person name="Kuo A."/>
            <person name="Liang C."/>
            <person name="Lipzen A."/>
            <person name="Lutzoni F."/>
            <person name="Magnuson J."/>
            <person name="Mondo S."/>
            <person name="Nolan M."/>
            <person name="Ohm R."/>
            <person name="Pangilinan J."/>
            <person name="Park H.-J."/>
            <person name="Ramirez L."/>
            <person name="Alfaro M."/>
            <person name="Sun H."/>
            <person name="Tritt A."/>
            <person name="Yoshinaga Y."/>
            <person name="Zwiers L.-H."/>
            <person name="Turgeon B."/>
            <person name="Goodwin S."/>
            <person name="Spatafora J."/>
            <person name="Crous P."/>
            <person name="Grigoriev I."/>
        </authorList>
    </citation>
    <scope>NUCLEOTIDE SEQUENCE</scope>
    <source>
        <strain evidence="2">CBS 107.79</strain>
    </source>
</reference>
<gene>
    <name evidence="2" type="ORF">BU23DRAFT_479829</name>
</gene>
<evidence type="ECO:0000313" key="2">
    <source>
        <dbReference type="EMBL" id="KAF1968551.1"/>
    </source>
</evidence>